<dbReference type="AlphaFoldDB" id="A0A9P1FGK7"/>
<reference evidence="7" key="1">
    <citation type="submission" date="2022-10" db="EMBL/GenBank/DDBJ databases">
        <authorList>
            <person name="Chen Y."/>
            <person name="Dougan E. K."/>
            <person name="Chan C."/>
            <person name="Rhodes N."/>
            <person name="Thang M."/>
        </authorList>
    </citation>
    <scope>NUCLEOTIDE SEQUENCE</scope>
</reference>
<feature type="domain" description="Amino acid transporter transmembrane" evidence="6">
    <location>
        <begin position="119"/>
        <end position="542"/>
    </location>
</feature>
<dbReference type="SUPFAM" id="SSF51206">
    <property type="entry name" value="cAMP-binding domain-like"/>
    <property type="match status" value="1"/>
</dbReference>
<feature type="transmembrane region" description="Helical" evidence="5">
    <location>
        <begin position="193"/>
        <end position="214"/>
    </location>
</feature>
<evidence type="ECO:0000259" key="6">
    <source>
        <dbReference type="Pfam" id="PF01490"/>
    </source>
</evidence>
<sequence length="777" mass="86755">MYITAVHWSLTQFTPAAMDVVAVTSIERTFSVVVTLGGLIVFSFFIGTINQALAKLRHATAQELQQNKLVRRYVFENGISVGLATEILTFIKRRGVGKVVLTKHKTHKKRRLYVLVLCCNVVLSITGTAVLGISAQMKTFGWIFTPVVLVIGVLVTSEMVHLVSETSNKLEKDGIDIVSYQDFAEAALGQTGWWLSAVSSTLSLFGMIFGGLILEAHNLQLTMPISWSWPLGGNEKDAGRKWWALLLTSTTLFYSFVDMGSLLHNSAWIGIVLTLFCMVCVYGGTFDQFQYGLDFNDSCRDGEGMPYHSIGINVAGDGPFDSFLNTFSVFSYIMYAFAIVVTLPTLRSTMREKASLTWTCVVAFLIVALEFLVIMLASYWVFGNLGPENIIDGLKHRRDQFPGWWATVNPWNTGTPTGFADALGWGLTLHLLCSDAIYVPVTVVATEALLPRSWVARRSVSITVRVFVALVRLIVAAQVQDFIKMTNLTSAACVTMNNIILPVLCFYVVGPHRLNGTGVGFRFQLRRLVHAMILAFGVFSSWVFLRSAERPIALCICENHIVPDEKRVLPRALRDNLLEEVSMPVLTSHPLLHYLSLTGYSELARLCHKAIKESSVVHGEEIFHPNSAADRFIFLMNGRLKYCSDTTDMEDVNEGMRIAEATLWLKWEYRGRLHCEDQSAYFLTLDATFFRKCMSRSCLCEIVTMYARLFLQLMMETYGHTEEASDLFGNEPGQLEGLVKTVKGVQDGAAKFTSLGLQRGPDLMDCFAAWKEAQKLL</sequence>
<feature type="transmembrane region" description="Helical" evidence="5">
    <location>
        <begin position="32"/>
        <end position="53"/>
    </location>
</feature>
<keyword evidence="4 5" id="KW-0472">Membrane</keyword>
<comment type="subcellular location">
    <subcellularLocation>
        <location evidence="1">Membrane</location>
        <topology evidence="1">Multi-pass membrane protein</topology>
    </subcellularLocation>
</comment>
<protein>
    <submittedName>
        <fullName evidence="8">Amino acid transporter AVT1D (AtAvt1D)</fullName>
    </submittedName>
</protein>
<evidence type="ECO:0000313" key="7">
    <source>
        <dbReference type="EMBL" id="CAI3976249.1"/>
    </source>
</evidence>
<proteinExistence type="predicted"/>
<feature type="transmembrane region" description="Helical" evidence="5">
    <location>
        <begin position="528"/>
        <end position="545"/>
    </location>
</feature>
<feature type="transmembrane region" description="Helical" evidence="5">
    <location>
        <begin position="358"/>
        <end position="382"/>
    </location>
</feature>
<feature type="transmembrane region" description="Helical" evidence="5">
    <location>
        <begin position="267"/>
        <end position="286"/>
    </location>
</feature>
<feature type="transmembrane region" description="Helical" evidence="5">
    <location>
        <begin position="485"/>
        <end position="508"/>
    </location>
</feature>
<feature type="transmembrane region" description="Helical" evidence="5">
    <location>
        <begin position="112"/>
        <end position="134"/>
    </location>
</feature>
<keyword evidence="9" id="KW-1185">Reference proteome</keyword>
<dbReference type="EMBL" id="CAMXCT010000256">
    <property type="protein sequence ID" value="CAI3976249.1"/>
    <property type="molecule type" value="Genomic_DNA"/>
</dbReference>
<dbReference type="Gene3D" id="2.60.120.10">
    <property type="entry name" value="Jelly Rolls"/>
    <property type="match status" value="1"/>
</dbReference>
<feature type="transmembrane region" description="Helical" evidence="5">
    <location>
        <begin position="140"/>
        <end position="163"/>
    </location>
</feature>
<organism evidence="7">
    <name type="scientific">Cladocopium goreaui</name>
    <dbReference type="NCBI Taxonomy" id="2562237"/>
    <lineage>
        <taxon>Eukaryota</taxon>
        <taxon>Sar</taxon>
        <taxon>Alveolata</taxon>
        <taxon>Dinophyceae</taxon>
        <taxon>Suessiales</taxon>
        <taxon>Symbiodiniaceae</taxon>
        <taxon>Cladocopium</taxon>
    </lineage>
</organism>
<keyword evidence="3 5" id="KW-1133">Transmembrane helix</keyword>
<reference evidence="8 9" key="2">
    <citation type="submission" date="2024-05" db="EMBL/GenBank/DDBJ databases">
        <authorList>
            <person name="Chen Y."/>
            <person name="Shah S."/>
            <person name="Dougan E. K."/>
            <person name="Thang M."/>
            <person name="Chan C."/>
        </authorList>
    </citation>
    <scope>NUCLEOTIDE SEQUENCE [LARGE SCALE GENOMIC DNA]</scope>
</reference>
<dbReference type="GO" id="GO:0015179">
    <property type="term" value="F:L-amino acid transmembrane transporter activity"/>
    <property type="evidence" value="ECO:0007669"/>
    <property type="project" value="TreeGrafter"/>
</dbReference>
<dbReference type="PANTHER" id="PTHR22950">
    <property type="entry name" value="AMINO ACID TRANSPORTER"/>
    <property type="match status" value="1"/>
</dbReference>
<dbReference type="InterPro" id="IPR014710">
    <property type="entry name" value="RmlC-like_jellyroll"/>
</dbReference>
<feature type="transmembrane region" description="Helical" evidence="5">
    <location>
        <begin position="329"/>
        <end position="346"/>
    </location>
</feature>
<dbReference type="PANTHER" id="PTHR22950:SF703">
    <property type="entry name" value="AMINO ACID TRANSPORTER TRANSMEMBRANE DOMAIN-CONTAINING PROTEIN"/>
    <property type="match status" value="1"/>
</dbReference>
<feature type="transmembrane region" description="Helical" evidence="5">
    <location>
        <begin position="242"/>
        <end position="260"/>
    </location>
</feature>
<dbReference type="OrthoDB" id="464395at2759"/>
<accession>A0A9P1FGK7</accession>
<gene>
    <name evidence="7" type="ORF">C1SCF055_LOCUS4485</name>
</gene>
<evidence type="ECO:0000256" key="4">
    <source>
        <dbReference type="ARBA" id="ARBA00023136"/>
    </source>
</evidence>
<evidence type="ECO:0000313" key="9">
    <source>
        <dbReference type="Proteomes" id="UP001152797"/>
    </source>
</evidence>
<feature type="transmembrane region" description="Helical" evidence="5">
    <location>
        <begin position="73"/>
        <end position="91"/>
    </location>
</feature>
<dbReference type="EMBL" id="CAMXCT030000256">
    <property type="protein sequence ID" value="CAL4763561.1"/>
    <property type="molecule type" value="Genomic_DNA"/>
</dbReference>
<comment type="caution">
    <text evidence="7">The sequence shown here is derived from an EMBL/GenBank/DDBJ whole genome shotgun (WGS) entry which is preliminary data.</text>
</comment>
<dbReference type="InterPro" id="IPR018490">
    <property type="entry name" value="cNMP-bd_dom_sf"/>
</dbReference>
<dbReference type="InterPro" id="IPR013057">
    <property type="entry name" value="AA_transpt_TM"/>
</dbReference>
<dbReference type="Proteomes" id="UP001152797">
    <property type="component" value="Unassembled WGS sequence"/>
</dbReference>
<evidence type="ECO:0000256" key="3">
    <source>
        <dbReference type="ARBA" id="ARBA00022989"/>
    </source>
</evidence>
<dbReference type="EMBL" id="CAMXCT020000256">
    <property type="protein sequence ID" value="CAL1129624.1"/>
    <property type="molecule type" value="Genomic_DNA"/>
</dbReference>
<evidence type="ECO:0000256" key="2">
    <source>
        <dbReference type="ARBA" id="ARBA00022692"/>
    </source>
</evidence>
<keyword evidence="2 5" id="KW-0812">Transmembrane</keyword>
<evidence type="ECO:0000256" key="1">
    <source>
        <dbReference type="ARBA" id="ARBA00004141"/>
    </source>
</evidence>
<name>A0A9P1FGK7_9DINO</name>
<dbReference type="Pfam" id="PF01490">
    <property type="entry name" value="Aa_trans"/>
    <property type="match status" value="1"/>
</dbReference>
<dbReference type="GO" id="GO:0005774">
    <property type="term" value="C:vacuolar membrane"/>
    <property type="evidence" value="ECO:0007669"/>
    <property type="project" value="TreeGrafter"/>
</dbReference>
<evidence type="ECO:0000313" key="8">
    <source>
        <dbReference type="EMBL" id="CAL4763561.1"/>
    </source>
</evidence>
<evidence type="ECO:0000256" key="5">
    <source>
        <dbReference type="SAM" id="Phobius"/>
    </source>
</evidence>